<dbReference type="InterPro" id="IPR007138">
    <property type="entry name" value="ABM_dom"/>
</dbReference>
<organism evidence="2 3">
    <name type="scientific">Paenibacillus mucilaginosus (strain KNP414)</name>
    <dbReference type="NCBI Taxonomy" id="1036673"/>
    <lineage>
        <taxon>Bacteria</taxon>
        <taxon>Bacillati</taxon>
        <taxon>Bacillota</taxon>
        <taxon>Bacilli</taxon>
        <taxon>Bacillales</taxon>
        <taxon>Paenibacillaceae</taxon>
        <taxon>Paenibacillus</taxon>
    </lineage>
</organism>
<evidence type="ECO:0000259" key="1">
    <source>
        <dbReference type="PROSITE" id="PS51725"/>
    </source>
</evidence>
<reference evidence="2 3" key="2">
    <citation type="journal article" date="2013" name="Genome Announc.">
        <title>Genome Sequence of Growth-Improving Paenibacillus mucilaginosus Strain KNP414.</title>
        <authorList>
            <person name="Lu J.J."/>
            <person name="Wang J.F."/>
            <person name="Hu X.F."/>
        </authorList>
    </citation>
    <scope>NUCLEOTIDE SEQUENCE [LARGE SCALE GENOMIC DNA]</scope>
    <source>
        <strain evidence="2 3">KNP414</strain>
    </source>
</reference>
<dbReference type="Pfam" id="PF03992">
    <property type="entry name" value="ABM"/>
    <property type="match status" value="1"/>
</dbReference>
<name>F8FD62_PAEMK</name>
<proteinExistence type="predicted"/>
<dbReference type="InterPro" id="IPR011008">
    <property type="entry name" value="Dimeric_a/b-barrel"/>
</dbReference>
<dbReference type="RefSeq" id="WP_013916881.1">
    <property type="nucleotide sequence ID" value="NC_015690.1"/>
</dbReference>
<dbReference type="AlphaFoldDB" id="F8FD62"/>
<sequence>MIIIHAHLQVKPDQEEAFLNAVQALIPASRAEEGNVTYTLMKSTEQEYRYTMVELWKDEAAIAAHNASSHFQAFMQQAPAFMAAPMQAEVFAGEPVKR</sequence>
<dbReference type="PATRIC" id="fig|1036673.3.peg.2906"/>
<dbReference type="PROSITE" id="PS51725">
    <property type="entry name" value="ABM"/>
    <property type="match status" value="1"/>
</dbReference>
<dbReference type="PANTHER" id="PTHR33336">
    <property type="entry name" value="QUINOL MONOOXYGENASE YGIN-RELATED"/>
    <property type="match status" value="1"/>
</dbReference>
<dbReference type="SUPFAM" id="SSF54909">
    <property type="entry name" value="Dimeric alpha+beta barrel"/>
    <property type="match status" value="1"/>
</dbReference>
<dbReference type="Proteomes" id="UP000006620">
    <property type="component" value="Chromosome"/>
</dbReference>
<dbReference type="EMBL" id="CP002869">
    <property type="protein sequence ID" value="AEI41722.1"/>
    <property type="molecule type" value="Genomic_DNA"/>
</dbReference>
<dbReference type="InterPro" id="IPR050744">
    <property type="entry name" value="AI-2_Isomerase_LsrG"/>
</dbReference>
<dbReference type="KEGG" id="pms:KNP414_03164"/>
<feature type="domain" description="ABM" evidence="1">
    <location>
        <begin position="2"/>
        <end position="91"/>
    </location>
</feature>
<accession>F8FD62</accession>
<reference evidence="3" key="1">
    <citation type="submission" date="2011-06" db="EMBL/GenBank/DDBJ databases">
        <title>Complete genome sequence of Paenibacillus mucilaginosus KNP414.</title>
        <authorList>
            <person name="Wang J."/>
            <person name="Hu S."/>
            <person name="Hu X."/>
            <person name="Zhang B."/>
            <person name="Dong D."/>
            <person name="Zhang S."/>
            <person name="Zhao K."/>
            <person name="Wu D."/>
        </authorList>
    </citation>
    <scope>NUCLEOTIDE SEQUENCE [LARGE SCALE GENOMIC DNA]</scope>
    <source>
        <strain evidence="3">KNP414</strain>
    </source>
</reference>
<evidence type="ECO:0000313" key="2">
    <source>
        <dbReference type="EMBL" id="AEI41722.1"/>
    </source>
</evidence>
<evidence type="ECO:0000313" key="3">
    <source>
        <dbReference type="Proteomes" id="UP000006620"/>
    </source>
</evidence>
<dbReference type="GO" id="GO:0003824">
    <property type="term" value="F:catalytic activity"/>
    <property type="evidence" value="ECO:0007669"/>
    <property type="project" value="TreeGrafter"/>
</dbReference>
<dbReference type="Gene3D" id="3.30.70.100">
    <property type="match status" value="1"/>
</dbReference>
<protein>
    <recommendedName>
        <fullName evidence="1">ABM domain-containing protein</fullName>
    </recommendedName>
</protein>
<dbReference type="HOGENOM" id="CLU_131496_11_0_9"/>
<gene>
    <name evidence="2" type="ordered locus">KNP414_03164</name>
</gene>
<dbReference type="PANTHER" id="PTHR33336:SF3">
    <property type="entry name" value="ABM DOMAIN-CONTAINING PROTEIN"/>
    <property type="match status" value="1"/>
</dbReference>